<keyword evidence="4" id="KW-0653">Protein transport</keyword>
<keyword evidence="4" id="KW-0539">Nucleus</keyword>
<gene>
    <name evidence="7" type="ORF">PgNI_05630</name>
</gene>
<comment type="subcellular location">
    <subcellularLocation>
        <location evidence="4">Cytoplasm</location>
    </subcellularLocation>
    <subcellularLocation>
        <location evidence="4">Nucleus</location>
    </subcellularLocation>
</comment>
<dbReference type="Gene3D" id="3.10.450.50">
    <property type="match status" value="1"/>
</dbReference>
<dbReference type="KEGG" id="pgri:PgNI_05630"/>
<evidence type="ECO:0000256" key="3">
    <source>
        <dbReference type="ARBA" id="ARBA00053082"/>
    </source>
</evidence>
<dbReference type="RefSeq" id="XP_030983290.1">
    <property type="nucleotide sequence ID" value="XM_031125661.1"/>
</dbReference>
<reference evidence="7" key="2">
    <citation type="submission" date="2019-10" db="EMBL/GenBank/DDBJ databases">
        <authorList>
            <consortium name="NCBI Genome Project"/>
        </authorList>
    </citation>
    <scope>NUCLEOTIDE SEQUENCE</scope>
    <source>
        <strain evidence="7">NI907</strain>
    </source>
</reference>
<comment type="function">
    <text evidence="4">Has a role in nuclear-cytoplasmic transport of proteins and mRNAs.</text>
</comment>
<sequence>MTTPQAVATEFVQFYYSQFDKGREARAAWSNLVYTDQSVLTFESTEHRGKTAIAEKLSGLPFEVVKHQVSTLDVQTTVHDGIIILVTGQLLVDEEQRPMNFSQVFQLLKAEDRWYALNDVFKLVLG</sequence>
<keyword evidence="6" id="KW-1185">Reference proteome</keyword>
<evidence type="ECO:0000313" key="7">
    <source>
        <dbReference type="RefSeq" id="XP_030983290.1"/>
    </source>
</evidence>
<evidence type="ECO:0000256" key="2">
    <source>
        <dbReference type="ARBA" id="ARBA00026247"/>
    </source>
</evidence>
<proteinExistence type="predicted"/>
<comment type="function">
    <text evidence="3">Facilitates protein transport into the nucleus. Could be part of a multicomponent system of cytosolic factors that assemble at the pore complex during nuclear import.</text>
</comment>
<keyword evidence="4" id="KW-0813">Transport</keyword>
<keyword evidence="1 4" id="KW-0963">Cytoplasm</keyword>
<dbReference type="PANTHER" id="PTHR12612">
    <property type="entry name" value="NUCLEAR TRANSPORT FACTOR 2"/>
    <property type="match status" value="1"/>
</dbReference>
<accession>A0A6P8B7Z4</accession>
<name>A0A6P8B7Z4_PYRGI</name>
<dbReference type="InterPro" id="IPR002075">
    <property type="entry name" value="NTF2_dom"/>
</dbReference>
<evidence type="ECO:0000256" key="4">
    <source>
        <dbReference type="RuleBase" id="RU369002"/>
    </source>
</evidence>
<dbReference type="FunFam" id="3.10.450.50:FF:000005">
    <property type="entry name" value="Nuclear transport factor 2"/>
    <property type="match status" value="1"/>
</dbReference>
<dbReference type="Proteomes" id="UP000515153">
    <property type="component" value="Chromosome I"/>
</dbReference>
<dbReference type="Pfam" id="PF02136">
    <property type="entry name" value="NTF2"/>
    <property type="match status" value="1"/>
</dbReference>
<dbReference type="SUPFAM" id="SSF54427">
    <property type="entry name" value="NTF2-like"/>
    <property type="match status" value="1"/>
</dbReference>
<evidence type="ECO:0000313" key="6">
    <source>
        <dbReference type="Proteomes" id="UP000515153"/>
    </source>
</evidence>
<dbReference type="GO" id="GO:0051028">
    <property type="term" value="P:mRNA transport"/>
    <property type="evidence" value="ECO:0007669"/>
    <property type="project" value="UniProtKB-UniRule"/>
</dbReference>
<organism evidence="6 7">
    <name type="scientific">Pyricularia grisea</name>
    <name type="common">Crabgrass-specific blast fungus</name>
    <name type="synonym">Magnaporthe grisea</name>
    <dbReference type="NCBI Taxonomy" id="148305"/>
    <lineage>
        <taxon>Eukaryota</taxon>
        <taxon>Fungi</taxon>
        <taxon>Dikarya</taxon>
        <taxon>Ascomycota</taxon>
        <taxon>Pezizomycotina</taxon>
        <taxon>Sordariomycetes</taxon>
        <taxon>Sordariomycetidae</taxon>
        <taxon>Magnaporthales</taxon>
        <taxon>Pyriculariaceae</taxon>
        <taxon>Pyricularia</taxon>
    </lineage>
</organism>
<dbReference type="AlphaFoldDB" id="A0A6P8B7Z4"/>
<dbReference type="InterPro" id="IPR018222">
    <property type="entry name" value="Nuclear_transport_factor_2_euk"/>
</dbReference>
<dbReference type="PROSITE" id="PS50177">
    <property type="entry name" value="NTF2_DOMAIN"/>
    <property type="match status" value="1"/>
</dbReference>
<protein>
    <recommendedName>
        <fullName evidence="2 4">Nuclear transport factor 2</fullName>
        <shortName evidence="4">NTF-2</shortName>
    </recommendedName>
</protein>
<reference evidence="7" key="3">
    <citation type="submission" date="2025-08" db="UniProtKB">
        <authorList>
            <consortium name="RefSeq"/>
        </authorList>
    </citation>
    <scope>IDENTIFICATION</scope>
    <source>
        <strain evidence="7">NI907</strain>
    </source>
</reference>
<dbReference type="GO" id="GO:0006606">
    <property type="term" value="P:protein import into nucleus"/>
    <property type="evidence" value="ECO:0007669"/>
    <property type="project" value="UniProtKB-ARBA"/>
</dbReference>
<dbReference type="InterPro" id="IPR032710">
    <property type="entry name" value="NTF2-like_dom_sf"/>
</dbReference>
<dbReference type="CDD" id="cd00780">
    <property type="entry name" value="NTF2"/>
    <property type="match status" value="1"/>
</dbReference>
<evidence type="ECO:0000256" key="1">
    <source>
        <dbReference type="ARBA" id="ARBA00022490"/>
    </source>
</evidence>
<dbReference type="GO" id="GO:0005635">
    <property type="term" value="C:nuclear envelope"/>
    <property type="evidence" value="ECO:0007669"/>
    <property type="project" value="UniProtKB-ARBA"/>
</dbReference>
<evidence type="ECO:0000259" key="5">
    <source>
        <dbReference type="PROSITE" id="PS50177"/>
    </source>
</evidence>
<feature type="domain" description="NTF2" evidence="5">
    <location>
        <begin position="7"/>
        <end position="123"/>
    </location>
</feature>
<dbReference type="GeneID" id="41960570"/>
<dbReference type="GO" id="GO:0005737">
    <property type="term" value="C:cytoplasm"/>
    <property type="evidence" value="ECO:0007669"/>
    <property type="project" value="UniProtKB-SubCell"/>
</dbReference>
<dbReference type="InterPro" id="IPR045875">
    <property type="entry name" value="NTF2"/>
</dbReference>
<reference evidence="6 7" key="1">
    <citation type="journal article" date="2019" name="Mol. Biol. Evol.">
        <title>Blast fungal genomes show frequent chromosomal changes, gene gains and losses, and effector gene turnover.</title>
        <authorList>
            <person name="Gomez Luciano L.B."/>
            <person name="Jason Tsai I."/>
            <person name="Chuma I."/>
            <person name="Tosa Y."/>
            <person name="Chen Y.H."/>
            <person name="Li J.Y."/>
            <person name="Li M.Y."/>
            <person name="Jade Lu M.Y."/>
            <person name="Nakayashiki H."/>
            <person name="Li W.H."/>
        </authorList>
    </citation>
    <scope>NUCLEOTIDE SEQUENCE [LARGE SCALE GENOMIC DNA]</scope>
    <source>
        <strain evidence="6 7">NI907</strain>
    </source>
</reference>